<dbReference type="AlphaFoldDB" id="A0A3E0L5S9"/>
<gene>
    <name evidence="2" type="ORF">DWQ54_07635</name>
</gene>
<reference evidence="2 3" key="1">
    <citation type="submission" date="2017-10" db="EMBL/GenBank/DDBJ databases">
        <title>A large-scale comparative metagenomic study reveals the eutrophication-driven functional interactions in six Microcystis-epibionts communities.</title>
        <authorList>
            <person name="Li Q."/>
            <person name="Lin F."/>
        </authorList>
    </citation>
    <scope>NUCLEOTIDE SEQUENCE [LARGE SCALE GENOMIC DNA]</scope>
    <source>
        <strain evidence="2">TF09</strain>
    </source>
</reference>
<dbReference type="InterPro" id="IPR004919">
    <property type="entry name" value="GmrSD_N"/>
</dbReference>
<name>A0A3E0L5S9_9CHRO</name>
<proteinExistence type="predicted"/>
<protein>
    <submittedName>
        <fullName evidence="2">DUF262 domain-containing protein</fullName>
    </submittedName>
</protein>
<organism evidence="2 3">
    <name type="scientific">Microcystis flos-aquae TF09</name>
    <dbReference type="NCBI Taxonomy" id="2060473"/>
    <lineage>
        <taxon>Bacteria</taxon>
        <taxon>Bacillati</taxon>
        <taxon>Cyanobacteriota</taxon>
        <taxon>Cyanophyceae</taxon>
        <taxon>Oscillatoriophycideae</taxon>
        <taxon>Chroococcales</taxon>
        <taxon>Microcystaceae</taxon>
        <taxon>Microcystis</taxon>
    </lineage>
</organism>
<accession>A0A3E0L5S9</accession>
<dbReference type="PANTHER" id="PTHR39639">
    <property type="entry name" value="CHROMOSOME 16, WHOLE GENOME SHOTGUN SEQUENCE"/>
    <property type="match status" value="1"/>
</dbReference>
<dbReference type="Proteomes" id="UP000256873">
    <property type="component" value="Unassembled WGS sequence"/>
</dbReference>
<dbReference type="PANTHER" id="PTHR39639:SF1">
    <property type="entry name" value="DUF262 DOMAIN-CONTAINING PROTEIN"/>
    <property type="match status" value="1"/>
</dbReference>
<dbReference type="EMBL" id="QQWC01000002">
    <property type="protein sequence ID" value="REJ42775.1"/>
    <property type="molecule type" value="Genomic_DNA"/>
</dbReference>
<evidence type="ECO:0000313" key="3">
    <source>
        <dbReference type="Proteomes" id="UP000256873"/>
    </source>
</evidence>
<evidence type="ECO:0000259" key="1">
    <source>
        <dbReference type="Pfam" id="PF03235"/>
    </source>
</evidence>
<dbReference type="Pfam" id="PF03235">
    <property type="entry name" value="GmrSD_N"/>
    <property type="match status" value="1"/>
</dbReference>
<evidence type="ECO:0000313" key="2">
    <source>
        <dbReference type="EMBL" id="REJ42775.1"/>
    </source>
</evidence>
<sequence length="381" mass="43935">MMMESIDERIDAKIGEVRTESIDLSFGEIISLYSQNELIIQPEYQRLFRWSNQQKSRLIESILLELPIPQIFTIENSDGVLELIDGLQRLSSVIQFIDANVLNFTDIDGERLKSLKLEGCDQISELNNLTFEDLSLRLKLRIKRSSVRTVIIKRQSNSFLRYEMFKRLNTGGSILAPQEIRNCSSRMLGEPGIKFYRFLQERSSYSNFKTCIDTLSQSEKEQKGDEELVLRFFAAKNAQDLFRGSVRDWLDTYMENILFGEIQFDYSTETQDFNRLFDYLSQILGSGAFVRYRDQSPIGALAPAYFEAVTIGVFRILERLENLDNSSVRDEIIKIVQSNSFKDNIGPGANSRTKLSNRIGCIQEGLNQLSFWSNFNEQLGE</sequence>
<feature type="domain" description="GmrSD restriction endonucleases N-terminal" evidence="1">
    <location>
        <begin position="31"/>
        <end position="183"/>
    </location>
</feature>
<comment type="caution">
    <text evidence="2">The sequence shown here is derived from an EMBL/GenBank/DDBJ whole genome shotgun (WGS) entry which is preliminary data.</text>
</comment>